<keyword evidence="1" id="KW-1133">Transmembrane helix</keyword>
<protein>
    <submittedName>
        <fullName evidence="2">Uncharacterized protein</fullName>
    </submittedName>
</protein>
<proteinExistence type="predicted"/>
<keyword evidence="1" id="KW-0472">Membrane</keyword>
<feature type="transmembrane region" description="Helical" evidence="1">
    <location>
        <begin position="185"/>
        <end position="206"/>
    </location>
</feature>
<feature type="transmembrane region" description="Helical" evidence="1">
    <location>
        <begin position="156"/>
        <end position="179"/>
    </location>
</feature>
<comment type="caution">
    <text evidence="2">The sequence shown here is derived from an EMBL/GenBank/DDBJ whole genome shotgun (WGS) entry which is preliminary data.</text>
</comment>
<evidence type="ECO:0000313" key="2">
    <source>
        <dbReference type="EMBL" id="MCW3169480.1"/>
    </source>
</evidence>
<keyword evidence="1" id="KW-0812">Transmembrane</keyword>
<gene>
    <name evidence="2" type="ORF">OMO38_13205</name>
</gene>
<evidence type="ECO:0000256" key="1">
    <source>
        <dbReference type="SAM" id="Phobius"/>
    </source>
</evidence>
<dbReference type="RefSeq" id="WP_264750666.1">
    <property type="nucleotide sequence ID" value="NZ_JAPDHW010000008.1"/>
</dbReference>
<feature type="transmembrane region" description="Helical" evidence="1">
    <location>
        <begin position="66"/>
        <end position="83"/>
    </location>
</feature>
<name>A0ABT3I076_9FLAO</name>
<feature type="transmembrane region" description="Helical" evidence="1">
    <location>
        <begin position="124"/>
        <end position="144"/>
    </location>
</feature>
<feature type="transmembrane region" description="Helical" evidence="1">
    <location>
        <begin position="95"/>
        <end position="112"/>
    </location>
</feature>
<sequence length="218" mass="25918">MMAWDVELGKQISMIILVMMMILILINYKKIGKVNLFFFAGYIILSVSDLFFYFYYKLTNLPTEKYYSICLAIVFLIYLIYYYKLLYIPLLKKIQMIFLVLFFVNVFGVSLLERSFFQYLSFNIFYINILLLIFSIILFFYQTFNSDKIFEIKNYLPFWISVGSLILYIGIIPLFFFRIKVANDIFGIIMFLLNILNNGVIVYGLFWNRPAAIKSEGL</sequence>
<feature type="transmembrane region" description="Helical" evidence="1">
    <location>
        <begin position="35"/>
        <end position="54"/>
    </location>
</feature>
<organism evidence="2 3">
    <name type="scientific">Chryseobacterium kimseyorum</name>
    <dbReference type="NCBI Taxonomy" id="2984028"/>
    <lineage>
        <taxon>Bacteria</taxon>
        <taxon>Pseudomonadati</taxon>
        <taxon>Bacteroidota</taxon>
        <taxon>Flavobacteriia</taxon>
        <taxon>Flavobacteriales</taxon>
        <taxon>Weeksellaceae</taxon>
        <taxon>Chryseobacterium group</taxon>
        <taxon>Chryseobacterium</taxon>
    </lineage>
</organism>
<dbReference type="EMBL" id="JAPDHW010000008">
    <property type="protein sequence ID" value="MCW3169480.1"/>
    <property type="molecule type" value="Genomic_DNA"/>
</dbReference>
<keyword evidence="3" id="KW-1185">Reference proteome</keyword>
<reference evidence="2" key="1">
    <citation type="submission" date="2022-10" db="EMBL/GenBank/DDBJ databases">
        <title>Chryseobacterium babae sp. nov. isolated from the gut of the beetle Oryctes rhinoceros, and Chryseobacterium kimseyorum sp. nov., isolated from a stick insect rearing cage.</title>
        <authorList>
            <person name="Shelomi M."/>
            <person name="Han C.-J."/>
            <person name="Chen W.-M."/>
            <person name="Chen H.-K."/>
            <person name="Liaw S.-J."/>
            <person name="Muhle E."/>
            <person name="Clermont D."/>
        </authorList>
    </citation>
    <scope>NUCLEOTIDE SEQUENCE</scope>
    <source>
        <strain evidence="2">09-1422</strain>
    </source>
</reference>
<feature type="transmembrane region" description="Helical" evidence="1">
    <location>
        <begin position="12"/>
        <end position="28"/>
    </location>
</feature>
<accession>A0ABT3I076</accession>
<evidence type="ECO:0000313" key="3">
    <source>
        <dbReference type="Proteomes" id="UP001163731"/>
    </source>
</evidence>
<dbReference type="Proteomes" id="UP001163731">
    <property type="component" value="Unassembled WGS sequence"/>
</dbReference>